<evidence type="ECO:0000313" key="14">
    <source>
        <dbReference type="Proteomes" id="UP000247978"/>
    </source>
</evidence>
<accession>A0A2V3VR12</accession>
<dbReference type="EC" id="2.3.1.222" evidence="3"/>
<keyword evidence="6" id="KW-0479">Metal-binding</keyword>
<comment type="catalytic activity">
    <reaction evidence="12">
        <text>propanoyl-CoA + phosphate = propanoyl phosphate + CoA</text>
        <dbReference type="Rhea" id="RHEA:28046"/>
        <dbReference type="ChEBI" id="CHEBI:43474"/>
        <dbReference type="ChEBI" id="CHEBI:57287"/>
        <dbReference type="ChEBI" id="CHEBI:57392"/>
        <dbReference type="ChEBI" id="CHEBI:58933"/>
        <dbReference type="EC" id="2.3.1.222"/>
    </reaction>
</comment>
<dbReference type="AlphaFoldDB" id="A0A2V3VR12"/>
<dbReference type="RefSeq" id="WP_110397056.1">
    <property type="nucleotide sequence ID" value="NZ_JADIJL010000001.1"/>
</dbReference>
<sequence>MKEKMIEKIVQQVIAKLNNDSTDLTSDGPIPIAVSARHIHLQKEHVEILFGKGYELTKKLDLSQPGQFAANETLMIAGPKGSIERVRILGPVRPASQVEVSLTDAFKLGVKPPLRESGDINGSSPITLIGPKGTVYLQEGLIIAQAHIHMNFKEASVLQVEDGQYVNIAINSERPMTFNHVKIRVSERFRLEMHVDTDEANAAFISKGTIGKIITSAVTARPIKTQSVETMAHETTKPSIEKYDKKLLSREDMEKIEANMIHISKQTIVTALAYDYAREKKKQIKIV</sequence>
<gene>
    <name evidence="13" type="ORF">DFR56_11819</name>
</gene>
<proteinExistence type="inferred from homology"/>
<comment type="similarity">
    <text evidence="2">Belongs to the PduL family.</text>
</comment>
<dbReference type="PANTHER" id="PTHR39453">
    <property type="entry name" value="PHOSPHATE PROPANOYLTRANSFERASE"/>
    <property type="match status" value="1"/>
</dbReference>
<dbReference type="GO" id="GO:0046872">
    <property type="term" value="F:metal ion binding"/>
    <property type="evidence" value="ECO:0007669"/>
    <property type="project" value="UniProtKB-KW"/>
</dbReference>
<evidence type="ECO:0000256" key="10">
    <source>
        <dbReference type="ARBA" id="ARBA00030939"/>
    </source>
</evidence>
<organism evidence="13 14">
    <name type="scientific">Pseudogracilibacillus auburnensis</name>
    <dbReference type="NCBI Taxonomy" id="1494959"/>
    <lineage>
        <taxon>Bacteria</taxon>
        <taxon>Bacillati</taxon>
        <taxon>Bacillota</taxon>
        <taxon>Bacilli</taxon>
        <taxon>Bacillales</taxon>
        <taxon>Bacillaceae</taxon>
        <taxon>Pseudogracilibacillus</taxon>
    </lineage>
</organism>
<dbReference type="NCBIfam" id="NF011652">
    <property type="entry name" value="PRK15070.1"/>
    <property type="match status" value="1"/>
</dbReference>
<evidence type="ECO:0000256" key="12">
    <source>
        <dbReference type="ARBA" id="ARBA00047589"/>
    </source>
</evidence>
<protein>
    <recommendedName>
        <fullName evidence="4">Phosphate propanoyltransferase</fullName>
        <ecNumber evidence="3">2.3.1.222</ecNumber>
    </recommendedName>
    <alternativeName>
        <fullName evidence="10">Phosphate acyltransferase PduL</fullName>
    </alternativeName>
    <alternativeName>
        <fullName evidence="9">Phosphotransacylase PduL</fullName>
    </alternativeName>
    <alternativeName>
        <fullName evidence="11">Propanediol utilization protein PduL</fullName>
    </alternativeName>
</protein>
<dbReference type="Proteomes" id="UP000247978">
    <property type="component" value="Unassembled WGS sequence"/>
</dbReference>
<evidence type="ECO:0000256" key="7">
    <source>
        <dbReference type="ARBA" id="ARBA00022833"/>
    </source>
</evidence>
<keyword evidence="8" id="KW-0012">Acyltransferase</keyword>
<keyword evidence="5" id="KW-0808">Transferase</keyword>
<evidence type="ECO:0000256" key="8">
    <source>
        <dbReference type="ARBA" id="ARBA00023315"/>
    </source>
</evidence>
<comment type="caution">
    <text evidence="13">The sequence shown here is derived from an EMBL/GenBank/DDBJ whole genome shotgun (WGS) entry which is preliminary data.</text>
</comment>
<evidence type="ECO:0000256" key="1">
    <source>
        <dbReference type="ARBA" id="ARBA00001947"/>
    </source>
</evidence>
<dbReference type="EMBL" id="QJJQ01000018">
    <property type="protein sequence ID" value="PXW82445.1"/>
    <property type="molecule type" value="Genomic_DNA"/>
</dbReference>
<evidence type="ECO:0000256" key="9">
    <source>
        <dbReference type="ARBA" id="ARBA00030044"/>
    </source>
</evidence>
<evidence type="ECO:0000313" key="13">
    <source>
        <dbReference type="EMBL" id="PXW82445.1"/>
    </source>
</evidence>
<keyword evidence="7" id="KW-0862">Zinc</keyword>
<evidence type="ECO:0000256" key="3">
    <source>
        <dbReference type="ARBA" id="ARBA00012206"/>
    </source>
</evidence>
<dbReference type="GO" id="GO:0016747">
    <property type="term" value="F:acyltransferase activity, transferring groups other than amino-acyl groups"/>
    <property type="evidence" value="ECO:0007669"/>
    <property type="project" value="InterPro"/>
</dbReference>
<dbReference type="InterPro" id="IPR008300">
    <property type="entry name" value="PTAC"/>
</dbReference>
<dbReference type="PANTHER" id="PTHR39453:SF1">
    <property type="entry name" value="PHOSPHATE PROPANOYLTRANSFERASE"/>
    <property type="match status" value="1"/>
</dbReference>
<evidence type="ECO:0000256" key="4">
    <source>
        <dbReference type="ARBA" id="ARBA00020837"/>
    </source>
</evidence>
<evidence type="ECO:0000256" key="6">
    <source>
        <dbReference type="ARBA" id="ARBA00022723"/>
    </source>
</evidence>
<keyword evidence="14" id="KW-1185">Reference proteome</keyword>
<reference evidence="13 14" key="1">
    <citation type="submission" date="2018-05" db="EMBL/GenBank/DDBJ databases">
        <title>Genomic Encyclopedia of Type Strains, Phase IV (KMG-IV): sequencing the most valuable type-strain genomes for metagenomic binning, comparative biology and taxonomic classification.</title>
        <authorList>
            <person name="Goeker M."/>
        </authorList>
    </citation>
    <scope>NUCLEOTIDE SEQUENCE [LARGE SCALE GENOMIC DNA]</scope>
    <source>
        <strain evidence="13 14">DSM 28556</strain>
    </source>
</reference>
<name>A0A2V3VR12_9BACI</name>
<evidence type="ECO:0000256" key="11">
    <source>
        <dbReference type="ARBA" id="ARBA00033077"/>
    </source>
</evidence>
<dbReference type="OrthoDB" id="9784365at2"/>
<evidence type="ECO:0000256" key="2">
    <source>
        <dbReference type="ARBA" id="ARBA00007342"/>
    </source>
</evidence>
<dbReference type="Pfam" id="PF06130">
    <property type="entry name" value="PTAC"/>
    <property type="match status" value="1"/>
</dbReference>
<comment type="cofactor">
    <cofactor evidence="1">
        <name>Zn(2+)</name>
        <dbReference type="ChEBI" id="CHEBI:29105"/>
    </cofactor>
</comment>
<evidence type="ECO:0000256" key="5">
    <source>
        <dbReference type="ARBA" id="ARBA00022679"/>
    </source>
</evidence>